<evidence type="ECO:0000313" key="2">
    <source>
        <dbReference type="EMBL" id="KGF26022.1"/>
    </source>
</evidence>
<name>A0A096A5F7_9BURK</name>
<evidence type="ECO:0000256" key="1">
    <source>
        <dbReference type="SAM" id="MobiDB-lite"/>
    </source>
</evidence>
<reference evidence="2 3" key="1">
    <citation type="submission" date="2014-07" db="EMBL/GenBank/DDBJ databases">
        <authorList>
            <person name="McCorrison J."/>
            <person name="Sanka R."/>
            <person name="Torralba M."/>
            <person name="Gillis M."/>
            <person name="Haft D.H."/>
            <person name="Methe B."/>
            <person name="Sutton G."/>
            <person name="Nelson K.E."/>
        </authorList>
    </citation>
    <scope>NUCLEOTIDE SEQUENCE [LARGE SCALE GENOMIC DNA]</scope>
    <source>
        <strain evidence="2 3">DNF00040</strain>
    </source>
</reference>
<protein>
    <submittedName>
        <fullName evidence="2">Uncharacterized protein</fullName>
    </submittedName>
</protein>
<organism evidence="2 3">
    <name type="scientific">Oligella urethralis DNF00040</name>
    <dbReference type="NCBI Taxonomy" id="1401065"/>
    <lineage>
        <taxon>Bacteria</taxon>
        <taxon>Pseudomonadati</taxon>
        <taxon>Pseudomonadota</taxon>
        <taxon>Betaproteobacteria</taxon>
        <taxon>Burkholderiales</taxon>
        <taxon>Alcaligenaceae</taxon>
        <taxon>Oligella</taxon>
    </lineage>
</organism>
<proteinExistence type="predicted"/>
<sequence>YFKSNRISSMKKARSTNSQTLHSRELRKATAAEWTRKQLAEGKLSTLTVRGKSDDIDNIKERLLKIEGDSYVERIMIALDAYERSNL</sequence>
<dbReference type="Proteomes" id="UP000029629">
    <property type="component" value="Unassembled WGS sequence"/>
</dbReference>
<dbReference type="RefSeq" id="WP_036560820.1">
    <property type="nucleotide sequence ID" value="NZ_JRNI01000081.1"/>
</dbReference>
<accession>A0A096A5F7</accession>
<dbReference type="AlphaFoldDB" id="A0A096A5F7"/>
<dbReference type="EMBL" id="JRNI01000081">
    <property type="protein sequence ID" value="KGF26022.1"/>
    <property type="molecule type" value="Genomic_DNA"/>
</dbReference>
<gene>
    <name evidence="2" type="ORF">HMPREF2130_10665</name>
</gene>
<keyword evidence="3" id="KW-1185">Reference proteome</keyword>
<evidence type="ECO:0000313" key="3">
    <source>
        <dbReference type="Proteomes" id="UP000029629"/>
    </source>
</evidence>
<feature type="region of interest" description="Disordered" evidence="1">
    <location>
        <begin position="1"/>
        <end position="27"/>
    </location>
</feature>
<comment type="caution">
    <text evidence="2">The sequence shown here is derived from an EMBL/GenBank/DDBJ whole genome shotgun (WGS) entry which is preliminary data.</text>
</comment>
<feature type="non-terminal residue" evidence="2">
    <location>
        <position position="1"/>
    </location>
</feature>